<dbReference type="SMART" id="SM00248">
    <property type="entry name" value="ANK"/>
    <property type="match status" value="16"/>
</dbReference>
<evidence type="ECO:0000259" key="15">
    <source>
        <dbReference type="PROSITE" id="PS50048"/>
    </source>
</evidence>
<dbReference type="PROSITE" id="PS50297">
    <property type="entry name" value="ANK_REP_REGION"/>
    <property type="match status" value="10"/>
</dbReference>
<proteinExistence type="inferred from homology"/>
<dbReference type="VEuPathDB" id="FungiDB:PMAA_029570"/>
<dbReference type="CDD" id="cd11040">
    <property type="entry name" value="CYP7_CYP8-like"/>
    <property type="match status" value="1"/>
</dbReference>
<feature type="repeat" description="ANK" evidence="13">
    <location>
        <begin position="1496"/>
        <end position="1528"/>
    </location>
</feature>
<dbReference type="GO" id="GO:0003677">
    <property type="term" value="F:DNA binding"/>
    <property type="evidence" value="ECO:0007669"/>
    <property type="project" value="UniProtKB-KW"/>
</dbReference>
<feature type="repeat" description="ANK" evidence="13">
    <location>
        <begin position="1695"/>
        <end position="1727"/>
    </location>
</feature>
<dbReference type="PROSITE" id="PS50088">
    <property type="entry name" value="ANK_REPEAT"/>
    <property type="match status" value="11"/>
</dbReference>
<keyword evidence="3 12" id="KW-0479">Metal-binding</keyword>
<protein>
    <submittedName>
        <fullName evidence="16">Pfs, NACHT and Ankyrin domain protein</fullName>
    </submittedName>
</protein>
<dbReference type="Pfam" id="PF12796">
    <property type="entry name" value="Ank_2"/>
    <property type="match status" value="5"/>
</dbReference>
<evidence type="ECO:0000256" key="10">
    <source>
        <dbReference type="ARBA" id="ARBA00023163"/>
    </source>
</evidence>
<keyword evidence="14" id="KW-0812">Transmembrane</keyword>
<dbReference type="PhylomeDB" id="B6Q3Q0"/>
<dbReference type="OrthoDB" id="3366823at2759"/>
<dbReference type="PRINTS" id="PR00465">
    <property type="entry name" value="EP450IV"/>
</dbReference>
<reference evidence="17" key="1">
    <citation type="journal article" date="2015" name="Genome Announc.">
        <title>Genome sequence of the AIDS-associated pathogen Penicillium marneffei (ATCC18224) and its near taxonomic relative Talaromyces stipitatus (ATCC10500).</title>
        <authorList>
            <person name="Nierman W.C."/>
            <person name="Fedorova-Abrams N.D."/>
            <person name="Andrianopoulos A."/>
        </authorList>
    </citation>
    <scope>NUCLEOTIDE SEQUENCE [LARGE SCALE GENOMIC DNA]</scope>
    <source>
        <strain evidence="17">ATCC 18224 / CBS 334.59 / QM 7333</strain>
    </source>
</reference>
<dbReference type="InterPro" id="IPR027417">
    <property type="entry name" value="P-loop_NTPase"/>
</dbReference>
<comment type="similarity">
    <text evidence="2">Belongs to the cytochrome P450 family.</text>
</comment>
<feature type="transmembrane region" description="Helical" evidence="14">
    <location>
        <begin position="20"/>
        <end position="42"/>
    </location>
</feature>
<evidence type="ECO:0000256" key="5">
    <source>
        <dbReference type="ARBA" id="ARBA00023002"/>
    </source>
</evidence>
<dbReference type="GO" id="GO:0008270">
    <property type="term" value="F:zinc ion binding"/>
    <property type="evidence" value="ECO:0007669"/>
    <property type="project" value="InterPro"/>
</dbReference>
<dbReference type="Gene3D" id="1.25.40.20">
    <property type="entry name" value="Ankyrin repeat-containing domain"/>
    <property type="match status" value="4"/>
</dbReference>
<dbReference type="SUPFAM" id="SSF53167">
    <property type="entry name" value="Purine and uridine phosphorylases"/>
    <property type="match status" value="1"/>
</dbReference>
<dbReference type="InterPro" id="IPR001138">
    <property type="entry name" value="Zn2Cys6_DnaBD"/>
</dbReference>
<keyword evidence="12" id="KW-0349">Heme</keyword>
<feature type="repeat" description="ANK" evidence="13">
    <location>
        <begin position="1463"/>
        <end position="1495"/>
    </location>
</feature>
<dbReference type="EMBL" id="DS995899">
    <property type="protein sequence ID" value="EEA28139.1"/>
    <property type="molecule type" value="Genomic_DNA"/>
</dbReference>
<feature type="repeat" description="ANK" evidence="13">
    <location>
        <begin position="1893"/>
        <end position="1925"/>
    </location>
</feature>
<feature type="domain" description="Zn(2)-C6 fungal-type" evidence="15">
    <location>
        <begin position="1968"/>
        <end position="1998"/>
    </location>
</feature>
<evidence type="ECO:0000256" key="14">
    <source>
        <dbReference type="SAM" id="Phobius"/>
    </source>
</evidence>
<keyword evidence="4" id="KW-0677">Repeat</keyword>
<dbReference type="GO" id="GO:0016705">
    <property type="term" value="F:oxidoreductase activity, acting on paired donors, with incorporation or reduction of molecular oxygen"/>
    <property type="evidence" value="ECO:0007669"/>
    <property type="project" value="InterPro"/>
</dbReference>
<keyword evidence="17" id="KW-1185">Reference proteome</keyword>
<dbReference type="HOGENOM" id="CLU_000288_34_11_1"/>
<gene>
    <name evidence="16" type="ORF">PMAA_029570</name>
</gene>
<dbReference type="InterPro" id="IPR056884">
    <property type="entry name" value="NPHP3-like_N"/>
</dbReference>
<dbReference type="InterPro" id="IPR054471">
    <property type="entry name" value="GPIID_WHD"/>
</dbReference>
<keyword evidence="7" id="KW-0805">Transcription regulation</keyword>
<feature type="transmembrane region" description="Helical" evidence="14">
    <location>
        <begin position="121"/>
        <end position="139"/>
    </location>
</feature>
<evidence type="ECO:0000256" key="12">
    <source>
        <dbReference type="PIRSR" id="PIRSR602403-1"/>
    </source>
</evidence>
<dbReference type="InterPro" id="IPR036864">
    <property type="entry name" value="Zn2-C6_fun-type_DNA-bd_sf"/>
</dbReference>
<dbReference type="GO" id="GO:0005506">
    <property type="term" value="F:iron ion binding"/>
    <property type="evidence" value="ECO:0007669"/>
    <property type="project" value="InterPro"/>
</dbReference>
<evidence type="ECO:0000256" key="13">
    <source>
        <dbReference type="PROSITE-ProRule" id="PRU00023"/>
    </source>
</evidence>
<feature type="repeat" description="ANK" evidence="13">
    <location>
        <begin position="1794"/>
        <end position="1826"/>
    </location>
</feature>
<evidence type="ECO:0000313" key="16">
    <source>
        <dbReference type="EMBL" id="EEA28139.1"/>
    </source>
</evidence>
<keyword evidence="14" id="KW-1133">Transmembrane helix</keyword>
<dbReference type="InterPro" id="IPR036770">
    <property type="entry name" value="Ankyrin_rpt-contain_sf"/>
</dbReference>
<dbReference type="Gene3D" id="3.40.50.300">
    <property type="entry name" value="P-loop containing nucleotide triphosphate hydrolases"/>
    <property type="match status" value="1"/>
</dbReference>
<keyword evidence="11" id="KW-0539">Nucleus</keyword>
<dbReference type="GO" id="GO:0000981">
    <property type="term" value="F:DNA-binding transcription factor activity, RNA polymerase II-specific"/>
    <property type="evidence" value="ECO:0007669"/>
    <property type="project" value="InterPro"/>
</dbReference>
<dbReference type="GO" id="GO:0020037">
    <property type="term" value="F:heme binding"/>
    <property type="evidence" value="ECO:0007669"/>
    <property type="project" value="InterPro"/>
</dbReference>
<dbReference type="InterPro" id="IPR035994">
    <property type="entry name" value="Nucleoside_phosphorylase_sf"/>
</dbReference>
<evidence type="ECO:0000256" key="8">
    <source>
        <dbReference type="ARBA" id="ARBA00023043"/>
    </source>
</evidence>
<dbReference type="Pfam" id="PF24883">
    <property type="entry name" value="NPHP3_N"/>
    <property type="match status" value="1"/>
</dbReference>
<dbReference type="Pfam" id="PF00067">
    <property type="entry name" value="p450"/>
    <property type="match status" value="1"/>
</dbReference>
<dbReference type="InterPro" id="IPR002110">
    <property type="entry name" value="Ankyrin_rpt"/>
</dbReference>
<dbReference type="Pfam" id="PF13637">
    <property type="entry name" value="Ank_4"/>
    <property type="match status" value="1"/>
</dbReference>
<accession>B6Q3Q0</accession>
<dbReference type="SUPFAM" id="SSF48264">
    <property type="entry name" value="Cytochrome P450"/>
    <property type="match status" value="1"/>
</dbReference>
<dbReference type="Gene3D" id="3.40.50.1580">
    <property type="entry name" value="Nucleoside phosphorylase domain"/>
    <property type="match status" value="1"/>
</dbReference>
<keyword evidence="10" id="KW-0804">Transcription</keyword>
<name>B6Q3Q0_TALMQ</name>
<sequence length="2025" mass="225776">MSDAAFHVLAMSRALHTLSITASPILNSIIVLGALLVLNYTLAWIKYHLARRNRSEAQLPPKYPLLVPFLGHAISSACDLEGFLYRATHYKGVLTSTCISLLGSKLYIIQDRETVEKMMKHPSLASPMSIIIVTLRFLFGMPETGLKVYKADDSGPLAKPFLGSNPNLGPENRIDYFLHQSFNKAFSGPGLRPTTQRFKMALLVEVKMMTQIEGNCWSTIDDFFEVFGKIAIGALSQAIYGPLLFQLHPDIIDDLWEYDNVLPWLARGIPRLLMPGPYRTRDRIRCKLRDWYIHARLDFQESNIDADGDGDPVWGSWLVRNLQQVLHVERRSLDDEAMSSHDLGLLWASNFNAVSAATLAAYHIFRDPSLLTNLRAELGAHFDPPSAFITADPKELLKLPLLSAVYAETLRLYVKVFFMASSPHIDVNLGKWKLPKGATGIVSSGISHMDNMYWNNAGGKHPLSEFWPSRFLVDSENQLDGPARSDQTPSTCIPNKSSHVQPCFSTEGLDGVWIPYGGGPSICPGRFLAKNVVFFFCALLITEFHIEPLNHDSFQLDPLRYGLGTARVKNPVPVRIRRRIDEEIIKCSRKDVPESMMADPVQYTIGWICAISTEYVAAQTFLDKKHGLPDRLSPGDCNNYTLGTIEGHNVVIAVLPNGEYGTASAAVVATHMLRSFPNVRVGLMVGIGGGVPSPKHDIRLGDIVVSSPFEGQGGVVQYDFGKAIQGQSFQLTRFLNQPPMILQTAVSGLNTQYEIEGHNLHDAVCEVLEQKPRLRRRYQRPDPKTDRLYESNVIHPSSDIQAAECVVTCGDKPPMLITRKSRTDDHDNPMIHYGLIASSNQLMKNALTRDKLAAEKDVLCFEMEAAGLMNHFPCLVVRGICDYSDSHKNKEWQGYAAMVAAAYAKDLLRQIVPSQVETERKIVDIMASIQGSIHTVSTKIDRIVDIQHGQNQQAILDWLHPTDYSSQQNDFIASRQEGSGEWILNSAQFQQWIHQETATLFCPGIPGAGKTMATSIVIDHLQEKFRTRRDIGIAFIYFNFHQHIEQGIIGLFSCLLRQLSFQTGGMDEVTKLYNYHKPRRSRPAFHEILDSLKQVIMSFSGTFVLIDALDECRLPNGVLKLLSEIFELQAVAGFSLFSTSRFIPEIKATFEVKNATSMEIKASDNDMLSYLNTHLSKLPSFVIKDYQIQEKVKSAVIEAADGMFLLAKLLLYSLEDKINPRQLAIALESLPRGSDAYNEVYEDAMERIQSQRQGLRDLSFRVITWIVHAQRPLTKSEMQHALATTTDAVSLDLNNITEIGLIVSVCAGLVTVDVESNIVRLVHHTAMEYFDRMRTKWFPNAHDEITQTCVTYLSFQGFETGPSPTSNEYKTRIQTNSLYEYAARYWGYHARISSIENDKPILDFLGNKSKVSASTQAMIYHELGYYDDIQMNSTHLAAYFGLTKSMLALLQRQCDVNYKDKSFGRAPLSWAIKNGHEAVVKLLLDHNADVLTKDKSGRTPLILASENGFEAIVKLLIDKNADVRSRDRDFGRTSLSWAAKHGHEPIVRLLLDKSTERINSKDKSGNTALTWASRYGHLAVIKLLLDKGAATEVADEFSRTPLSWAVINGHLSAADLLLERLAHVDCVDMLERTPLLWAVGKKHKEMVELLLQKNHGPQDQANTGQALLWAVKDQAIALVILLLKKMAPVDFQDTSGRTPLSWAASTGSADIVKLLLANNAVIELADIDDRTPLSWATDKGDETVIKLLLDNNANIESGNRNLQRPLMRATITGRENIVKLLLDYNASVYYGDLGGRTPISWAAELGHENIVKLLLDNHSNVDSLDEFYRTPLSWAATRGHVSIVQLLLDGGAAINNPDSYGGTPLSRAASQGHEAIVGLLLKNQAVVDWADNEDHTPLALAAKNGHISVVRVLLDSNANPHYQDEHSRTPRTLASDMGHESVATLLYEAECIRRSIDGGSEGATTFSPCVSCWENFAQCDLMKPRCSQCQDLNGDCVYGPIQIRPPPVPTYSRPPISRPIGLIWL</sequence>
<evidence type="ECO:0000256" key="6">
    <source>
        <dbReference type="ARBA" id="ARBA00023004"/>
    </source>
</evidence>
<keyword evidence="14" id="KW-0472">Membrane</keyword>
<dbReference type="Gene3D" id="1.10.630.10">
    <property type="entry name" value="Cytochrome P450"/>
    <property type="match status" value="1"/>
</dbReference>
<dbReference type="InterPro" id="IPR036396">
    <property type="entry name" value="Cyt_P450_sf"/>
</dbReference>
<feature type="repeat" description="ANK" evidence="13">
    <location>
        <begin position="1597"/>
        <end position="1629"/>
    </location>
</feature>
<dbReference type="SUPFAM" id="SSF57701">
    <property type="entry name" value="Zn2/Cys6 DNA-binding domain"/>
    <property type="match status" value="1"/>
</dbReference>
<feature type="repeat" description="ANK" evidence="13">
    <location>
        <begin position="1530"/>
        <end position="1556"/>
    </location>
</feature>
<dbReference type="InterPro" id="IPR001128">
    <property type="entry name" value="Cyt_P450"/>
</dbReference>
<dbReference type="GO" id="GO:0009116">
    <property type="term" value="P:nucleoside metabolic process"/>
    <property type="evidence" value="ECO:0007669"/>
    <property type="project" value="InterPro"/>
</dbReference>
<dbReference type="PANTHER" id="PTHR24198">
    <property type="entry name" value="ANKYRIN REPEAT AND PROTEIN KINASE DOMAIN-CONTAINING PROTEIN"/>
    <property type="match status" value="1"/>
</dbReference>
<evidence type="ECO:0000256" key="9">
    <source>
        <dbReference type="ARBA" id="ARBA00023125"/>
    </source>
</evidence>
<feature type="repeat" description="ANK" evidence="13">
    <location>
        <begin position="1564"/>
        <end position="1596"/>
    </location>
</feature>
<feature type="repeat" description="ANK" evidence="13">
    <location>
        <begin position="1860"/>
        <end position="1892"/>
    </location>
</feature>
<evidence type="ECO:0000256" key="11">
    <source>
        <dbReference type="ARBA" id="ARBA00023242"/>
    </source>
</evidence>
<keyword evidence="6 12" id="KW-0408">Iron</keyword>
<keyword evidence="5" id="KW-0560">Oxidoreductase</keyword>
<dbReference type="GO" id="GO:0004497">
    <property type="term" value="F:monooxygenase activity"/>
    <property type="evidence" value="ECO:0007669"/>
    <property type="project" value="InterPro"/>
</dbReference>
<dbReference type="PANTHER" id="PTHR24198:SF165">
    <property type="entry name" value="ANKYRIN REPEAT-CONTAINING PROTEIN-RELATED"/>
    <property type="match status" value="1"/>
</dbReference>
<dbReference type="Pfam" id="PF22939">
    <property type="entry name" value="WHD_GPIID"/>
    <property type="match status" value="1"/>
</dbReference>
<organism evidence="16 17">
    <name type="scientific">Talaromyces marneffei (strain ATCC 18224 / CBS 334.59 / QM 7333)</name>
    <name type="common">Penicillium marneffei</name>
    <dbReference type="NCBI Taxonomy" id="441960"/>
    <lineage>
        <taxon>Eukaryota</taxon>
        <taxon>Fungi</taxon>
        <taxon>Dikarya</taxon>
        <taxon>Ascomycota</taxon>
        <taxon>Pezizomycotina</taxon>
        <taxon>Eurotiomycetes</taxon>
        <taxon>Eurotiomycetidae</taxon>
        <taxon>Eurotiales</taxon>
        <taxon>Trichocomaceae</taxon>
        <taxon>Talaromyces</taxon>
        <taxon>Talaromyces sect. Talaromyces</taxon>
    </lineage>
</organism>
<dbReference type="SUPFAM" id="SSF48403">
    <property type="entry name" value="Ankyrin repeat"/>
    <property type="match status" value="2"/>
</dbReference>
<keyword evidence="8 13" id="KW-0040">ANK repeat</keyword>
<dbReference type="SUPFAM" id="SSF52540">
    <property type="entry name" value="P-loop containing nucleoside triphosphate hydrolases"/>
    <property type="match status" value="1"/>
</dbReference>
<keyword evidence="9" id="KW-0238">DNA-binding</keyword>
<comment type="cofactor">
    <cofactor evidence="1 12">
        <name>heme</name>
        <dbReference type="ChEBI" id="CHEBI:30413"/>
    </cofactor>
</comment>
<feature type="repeat" description="ANK" evidence="13">
    <location>
        <begin position="1827"/>
        <end position="1859"/>
    </location>
</feature>
<evidence type="ECO:0000256" key="2">
    <source>
        <dbReference type="ARBA" id="ARBA00010617"/>
    </source>
</evidence>
<feature type="repeat" description="ANK" evidence="13">
    <location>
        <begin position="1728"/>
        <end position="1760"/>
    </location>
</feature>
<dbReference type="Proteomes" id="UP000001294">
    <property type="component" value="Unassembled WGS sequence"/>
</dbReference>
<evidence type="ECO:0000256" key="4">
    <source>
        <dbReference type="ARBA" id="ARBA00022737"/>
    </source>
</evidence>
<evidence type="ECO:0000313" key="17">
    <source>
        <dbReference type="Proteomes" id="UP000001294"/>
    </source>
</evidence>
<feature type="binding site" description="axial binding residue" evidence="12">
    <location>
        <position position="523"/>
    </location>
    <ligand>
        <name>heme</name>
        <dbReference type="ChEBI" id="CHEBI:30413"/>
    </ligand>
    <ligandPart>
        <name>Fe</name>
        <dbReference type="ChEBI" id="CHEBI:18248"/>
    </ligandPart>
</feature>
<dbReference type="InterPro" id="IPR002403">
    <property type="entry name" value="Cyt_P450_E_grp-IV"/>
</dbReference>
<evidence type="ECO:0000256" key="7">
    <source>
        <dbReference type="ARBA" id="ARBA00023015"/>
    </source>
</evidence>
<evidence type="ECO:0000256" key="1">
    <source>
        <dbReference type="ARBA" id="ARBA00001971"/>
    </source>
</evidence>
<evidence type="ECO:0000256" key="3">
    <source>
        <dbReference type="ARBA" id="ARBA00022723"/>
    </source>
</evidence>
<dbReference type="PROSITE" id="PS50048">
    <property type="entry name" value="ZN2_CY6_FUNGAL_2"/>
    <property type="match status" value="1"/>
</dbReference>